<feature type="compositionally biased region" description="Gly residues" evidence="6">
    <location>
        <begin position="898"/>
        <end position="911"/>
    </location>
</feature>
<comment type="subcellular location">
    <subcellularLocation>
        <location evidence="5">Cell membrane</location>
        <topology evidence="5">Multi-pass membrane protein</topology>
    </subcellularLocation>
</comment>
<feature type="region of interest" description="Disordered" evidence="6">
    <location>
        <begin position="889"/>
        <end position="914"/>
    </location>
</feature>
<evidence type="ECO:0000256" key="1">
    <source>
        <dbReference type="ARBA" id="ARBA00022475"/>
    </source>
</evidence>
<comment type="caution">
    <text evidence="7">The sequence shown here is derived from an EMBL/GenBank/DDBJ whole genome shotgun (WGS) entry which is preliminary data.</text>
</comment>
<feature type="transmembrane region" description="Helical" evidence="5">
    <location>
        <begin position="21"/>
        <end position="43"/>
    </location>
</feature>
<keyword evidence="2 5" id="KW-0812">Transmembrane</keyword>
<feature type="transmembrane region" description="Helical" evidence="5">
    <location>
        <begin position="216"/>
        <end position="238"/>
    </location>
</feature>
<feature type="transmembrane region" description="Helical" evidence="5">
    <location>
        <begin position="63"/>
        <end position="88"/>
    </location>
</feature>
<feature type="region of interest" description="Disordered" evidence="6">
    <location>
        <begin position="966"/>
        <end position="1011"/>
    </location>
</feature>
<sequence length="1011" mass="109919">MTYERDPRGPRPVLNKRRRGALAPTLITLGVLIVLGLIASQMWTEVLWYQSVGFAKVYRTELITKIVLFVLGAAVMGAAVAASLIIGYRSRPIYAPISTEQVGLDRYRESIEPLRRLVGIAVPIVLGLFAGSAASQQWQTVQLWLHRVPFGQKDPQFKMDIGFFVFTLPWLQFLVSFLTAAVFLAAIAALVTHYLYGGLRVQGGGQRLTSAARIHLFVLAGSFLVLRGLDYWLARYALSTKDSRLITGLTYTDANAGLTSRGVLAGIAVIIAILFIVAAFVDRWRMIPLYGTALLVVSAIVIGGIYPAAVQRFQVQPSAQELERTYIQKNIKATRDAYGLENIKTETYNAQSEADEKDLRDSAESIPGIRLQDPSLVSPTFSQLQQIKQYYSFADTLDVDKYDIDGETRDAVVAARELNIDAAPSEQRNWVNDHIVYTHGYGMVAAYGNERSADGRPVFMESSIPSTGELGEYEPRIYFGENSPDYSIVGAPEGASPQELDIPDDKATSGQQNYTYTGDGGVKVGSTLRQLLYSIKFQDQNILLSKQVNSDSQILYDRTPRERVEKVAPFLTLDGDPYPAVVNGRITWIIDAYTTTSQYPYSRTQTLEDATSDSITKTTTAVSALDNTRVNYIRNSVKATVDAYDGSVKLYTWDNDDPILKAWTKVFPNTVEPMSDISADLMSHLRYPEDLFKVQRELLQQYHVTDANAFYSQQDFWTVPDDPTKTTANALQPPYYLTLQMPGTDTTNFSLTSTFIPAGRTRSVLTGFLAVDADAGSDPGKPRSDYGQMRLLQLPKDTVISGPGQVQNSFNSDPDVSYLLNQLQRGNDSSVQRGNLLTLPLAGGLLYVQPVYVRGSGNTSYPLLQKVLVSFGDEIGFADDLNGALDQVFGEASTGDTGDTGGSGGDSGGTGDTAVANAQQRLNSALEAAQKAFTDGRTALQNNDFAAYGEAQKTLESALERATEAEAALKAAQTAADATPAPSASPSASASASPSVSTSPSAKAAASPTSN</sequence>
<evidence type="ECO:0000256" key="3">
    <source>
        <dbReference type="ARBA" id="ARBA00022989"/>
    </source>
</evidence>
<evidence type="ECO:0000313" key="8">
    <source>
        <dbReference type="Proteomes" id="UP001501074"/>
    </source>
</evidence>
<feature type="transmembrane region" description="Helical" evidence="5">
    <location>
        <begin position="258"/>
        <end position="280"/>
    </location>
</feature>
<comment type="similarity">
    <text evidence="5">Belongs to the UPF0182 family.</text>
</comment>
<dbReference type="InterPro" id="IPR005372">
    <property type="entry name" value="UPF0182"/>
</dbReference>
<evidence type="ECO:0000256" key="2">
    <source>
        <dbReference type="ARBA" id="ARBA00022692"/>
    </source>
</evidence>
<dbReference type="RefSeq" id="WP_331282915.1">
    <property type="nucleotide sequence ID" value="NZ_BAAAZO010000006.1"/>
</dbReference>
<reference evidence="8" key="1">
    <citation type="journal article" date="2019" name="Int. J. Syst. Evol. Microbiol.">
        <title>The Global Catalogue of Microorganisms (GCM) 10K type strain sequencing project: providing services to taxonomists for standard genome sequencing and annotation.</title>
        <authorList>
            <consortium name="The Broad Institute Genomics Platform"/>
            <consortium name="The Broad Institute Genome Sequencing Center for Infectious Disease"/>
            <person name="Wu L."/>
            <person name="Ma J."/>
        </authorList>
    </citation>
    <scope>NUCLEOTIDE SEQUENCE [LARGE SCALE GENOMIC DNA]</scope>
    <source>
        <strain evidence="8">JCM 16902</strain>
    </source>
</reference>
<feature type="transmembrane region" description="Helical" evidence="5">
    <location>
        <begin position="117"/>
        <end position="135"/>
    </location>
</feature>
<proteinExistence type="inferred from homology"/>
<accession>A0ABP6ZTH1</accession>
<dbReference type="Pfam" id="PF03699">
    <property type="entry name" value="UPF0182"/>
    <property type="match status" value="1"/>
</dbReference>
<organism evidence="7 8">
    <name type="scientific">Kineosporia mesophila</name>
    <dbReference type="NCBI Taxonomy" id="566012"/>
    <lineage>
        <taxon>Bacteria</taxon>
        <taxon>Bacillati</taxon>
        <taxon>Actinomycetota</taxon>
        <taxon>Actinomycetes</taxon>
        <taxon>Kineosporiales</taxon>
        <taxon>Kineosporiaceae</taxon>
        <taxon>Kineosporia</taxon>
    </lineage>
</organism>
<feature type="transmembrane region" description="Helical" evidence="5">
    <location>
        <begin position="173"/>
        <end position="196"/>
    </location>
</feature>
<dbReference type="Proteomes" id="UP001501074">
    <property type="component" value="Unassembled WGS sequence"/>
</dbReference>
<evidence type="ECO:0000256" key="6">
    <source>
        <dbReference type="SAM" id="MobiDB-lite"/>
    </source>
</evidence>
<keyword evidence="4 5" id="KW-0472">Membrane</keyword>
<feature type="transmembrane region" description="Helical" evidence="5">
    <location>
        <begin position="287"/>
        <end position="309"/>
    </location>
</feature>
<name>A0ABP6ZTH1_9ACTN</name>
<keyword evidence="3 5" id="KW-1133">Transmembrane helix</keyword>
<evidence type="ECO:0000256" key="5">
    <source>
        <dbReference type="HAMAP-Rule" id="MF_01600"/>
    </source>
</evidence>
<gene>
    <name evidence="7" type="ORF">GCM10022223_37820</name>
</gene>
<keyword evidence="8" id="KW-1185">Reference proteome</keyword>
<dbReference type="PANTHER" id="PTHR39344">
    <property type="entry name" value="UPF0182 PROTEIN SLL1060"/>
    <property type="match status" value="1"/>
</dbReference>
<evidence type="ECO:0000256" key="4">
    <source>
        <dbReference type="ARBA" id="ARBA00023136"/>
    </source>
</evidence>
<dbReference type="EMBL" id="BAAAZO010000006">
    <property type="protein sequence ID" value="GAA3617616.1"/>
    <property type="molecule type" value="Genomic_DNA"/>
</dbReference>
<protein>
    <recommendedName>
        <fullName evidence="5">UPF0182 protein GCM10022223_37820</fullName>
    </recommendedName>
</protein>
<evidence type="ECO:0000313" key="7">
    <source>
        <dbReference type="EMBL" id="GAA3617616.1"/>
    </source>
</evidence>
<dbReference type="PANTHER" id="PTHR39344:SF1">
    <property type="entry name" value="UPF0182 PROTEIN SLL1060"/>
    <property type="match status" value="1"/>
</dbReference>
<dbReference type="HAMAP" id="MF_01600">
    <property type="entry name" value="UPF0182"/>
    <property type="match status" value="1"/>
</dbReference>
<keyword evidence="1 5" id="KW-1003">Cell membrane</keyword>